<dbReference type="GO" id="GO:0005737">
    <property type="term" value="C:cytoplasm"/>
    <property type="evidence" value="ECO:0007669"/>
    <property type="project" value="TreeGrafter"/>
</dbReference>
<gene>
    <name evidence="3" type="ORF">HOLleu_38949</name>
</gene>
<dbReference type="EMBL" id="JAIZAY010000021">
    <property type="protein sequence ID" value="KAJ8021677.1"/>
    <property type="molecule type" value="Genomic_DNA"/>
</dbReference>
<dbReference type="PANTHER" id="PTHR18460">
    <property type="entry name" value="TEL2 INTERACTING PROTEIN 1 TTI1 FAMILY MEMBER"/>
    <property type="match status" value="1"/>
</dbReference>
<accession>A0A9Q1BEI2</accession>
<dbReference type="Gene3D" id="1.25.10.10">
    <property type="entry name" value="Leucine-rich Repeat Variant"/>
    <property type="match status" value="3"/>
</dbReference>
<name>A0A9Q1BEI2_HOLLE</name>
<dbReference type="InterPro" id="IPR057566">
    <property type="entry name" value="TPR_TTI1_N"/>
</dbReference>
<dbReference type="AlphaFoldDB" id="A0A9Q1BEI2"/>
<dbReference type="InterPro" id="IPR057567">
    <property type="entry name" value="TPR_TTI1_C"/>
</dbReference>
<evidence type="ECO:0000313" key="3">
    <source>
        <dbReference type="EMBL" id="KAJ8021677.1"/>
    </source>
</evidence>
<evidence type="ECO:0000313" key="4">
    <source>
        <dbReference type="Proteomes" id="UP001152320"/>
    </source>
</evidence>
<keyword evidence="4" id="KW-1185">Reference proteome</keyword>
<comment type="caution">
    <text evidence="3">The sequence shown here is derived from an EMBL/GenBank/DDBJ whole genome shotgun (WGS) entry which is preliminary data.</text>
</comment>
<dbReference type="Pfam" id="PF24181">
    <property type="entry name" value="TPR_TTI1_C"/>
    <property type="match status" value="1"/>
</dbReference>
<dbReference type="OrthoDB" id="49511at2759"/>
<dbReference type="InterPro" id="IPR049362">
    <property type="entry name" value="TTI1_rpt"/>
</dbReference>
<dbReference type="InterPro" id="IPR016024">
    <property type="entry name" value="ARM-type_fold"/>
</dbReference>
<feature type="domain" description="TTI1 N-terminal TPR" evidence="1">
    <location>
        <begin position="6"/>
        <end position="339"/>
    </location>
</feature>
<dbReference type="PANTHER" id="PTHR18460:SF3">
    <property type="entry name" value="TELO2-INTERACTING PROTEIN 1 HOMOLOG"/>
    <property type="match status" value="1"/>
</dbReference>
<dbReference type="InterPro" id="IPR052587">
    <property type="entry name" value="TELO2-interacting_protein_1"/>
</dbReference>
<protein>
    <submittedName>
        <fullName evidence="3">TELO2-interacting protein 1-like</fullName>
    </submittedName>
</protein>
<dbReference type="Pfam" id="PF24176">
    <property type="entry name" value="TPR_TTI1_2nd"/>
    <property type="match status" value="1"/>
</dbReference>
<evidence type="ECO:0000259" key="1">
    <source>
        <dbReference type="Pfam" id="PF24173"/>
    </source>
</evidence>
<proteinExistence type="predicted"/>
<dbReference type="SUPFAM" id="SSF48371">
    <property type="entry name" value="ARM repeat"/>
    <property type="match status" value="2"/>
</dbReference>
<dbReference type="InterPro" id="IPR011989">
    <property type="entry name" value="ARM-like"/>
</dbReference>
<organism evidence="3 4">
    <name type="scientific">Holothuria leucospilota</name>
    <name type="common">Black long sea cucumber</name>
    <name type="synonym">Mertensiothuria leucospilota</name>
    <dbReference type="NCBI Taxonomy" id="206669"/>
    <lineage>
        <taxon>Eukaryota</taxon>
        <taxon>Metazoa</taxon>
        <taxon>Echinodermata</taxon>
        <taxon>Eleutherozoa</taxon>
        <taxon>Echinozoa</taxon>
        <taxon>Holothuroidea</taxon>
        <taxon>Aspidochirotacea</taxon>
        <taxon>Aspidochirotida</taxon>
        <taxon>Holothuriidae</taxon>
        <taxon>Holothuria</taxon>
    </lineage>
</organism>
<feature type="domain" description="TTI1 C-terminal TPR" evidence="2">
    <location>
        <begin position="816"/>
        <end position="1088"/>
    </location>
</feature>
<reference evidence="3" key="1">
    <citation type="submission" date="2021-10" db="EMBL/GenBank/DDBJ databases">
        <title>Tropical sea cucumber genome reveals ecological adaptation and Cuvierian tubules defense mechanism.</title>
        <authorList>
            <person name="Chen T."/>
        </authorList>
    </citation>
    <scope>NUCLEOTIDE SEQUENCE</scope>
    <source>
        <strain evidence="3">Nanhai2018</strain>
        <tissue evidence="3">Muscle</tissue>
    </source>
</reference>
<sequence>MGERLFQRLKPVCIQLVRSPSVSSLDELSSILRTVDKDTLQPLQQYVLLPLRIILKADHPYSSEIVRAALETIAVVFQHSEVTNWEVFTDFFVSLSLLVSAGTDKSKGKYIFFADVSEELKHSTVICLKSLIEASSEDVLLQLYSVDYLPPIGHTISILLSLIEQEQLRQLKIDGMHCLTSLIPDEDSSPKLSDAARRIFCSFLPGICMALCRVIKGDSKQGQVAITTWTKTVTWIMCDAVPLEDASKEPRPNATLETPASGKDPKSLLVRRTSNWLNDTAKKLNILICQICLLKTSDSWQVRLELVHFARDLLLTCKRNLSTSVGSLLSLLVGFLADDWPQVSETGLEVLKGFKQKHLNSNDSQLVEVLEENLHQTMTALPRLMRSTDDDQKLATLNLVQGYLTLLGPKINQFLRTSSHLSRLSMGLLQVLEFDVKDTVLLEQASYSQEDLKTSATQSKSRLYKFQTFFDMRILDAIIRICHLLGYYGDLMLLVDHFLELFQQSGNSFQKQASLVLNHILAGTLSMQPSETLGVDADTKVYHETSVLETAVEMVLEEYLPDVHWSLPTFVNQQMTPFLTSDRLVLPQREAISVITLQNIQNNTLLMCLLLEGIGDCAMVLGPAFDPFLIKCLYPLLEKMASEKAVIRQTAFHTLQTIASACGYSSIPDLLSKNADYLVDAISSKLRHFDWYQQAPHVLKVTVQHCNEDMLPLLEDTIDEILWSLDSHFTEQASSFIGVLQSVSSAILRWFPPEKDQILRDLKESMDLAFTEVNKKIDSMLLNQQSILRRISTLEDTQKGLEESYNFLSSAVDDLKAEQTKMDMTSQSNEETRKKEATPIDDIREYFLGYLKNKRLTEGEGLENITDDDDDGLKEDGTEEFHPDQKKVLPLHVQIVTKILQRCQHLLATHDPRIRLKYLSIIQICVQVLATETDELLPMVHKIWPSLVPRFQDEEPLVICMVRERKYIDVERNACDTLATLSRSCRDFLRQRFSKDVLPKLISVLESSVDSGKKAGPAYVHTAAHKLQHAILNLVGPLCQELDIAENELNDLCCACLGYLSCRQPPTLQEACKNAFSCFITLEPDATWLLLNYVCTIHLPPLPSPEFTVIMFKSHPQGKEFEGNVRAILSKQEY</sequence>
<dbReference type="Pfam" id="PF24173">
    <property type="entry name" value="TPR_TTI1_N"/>
    <property type="match status" value="1"/>
</dbReference>
<dbReference type="Proteomes" id="UP001152320">
    <property type="component" value="Chromosome 21"/>
</dbReference>
<evidence type="ECO:0000259" key="2">
    <source>
        <dbReference type="Pfam" id="PF24181"/>
    </source>
</evidence>
<dbReference type="Pfam" id="PF21547">
    <property type="entry name" value="TTI1"/>
    <property type="match status" value="1"/>
</dbReference>